<accession>A0A5C8FCM2</accession>
<dbReference type="AlphaFoldDB" id="A0A5C8FCM2"/>
<feature type="transmembrane region" description="Helical" evidence="1">
    <location>
        <begin position="21"/>
        <end position="39"/>
    </location>
</feature>
<protein>
    <submittedName>
        <fullName evidence="2">Uncharacterized protein</fullName>
    </submittedName>
</protein>
<feature type="transmembrane region" description="Helical" evidence="1">
    <location>
        <begin position="45"/>
        <end position="67"/>
    </location>
</feature>
<organism evidence="2 3">
    <name type="scientific">Brachyspira pilosicoli</name>
    <name type="common">Serpulina pilosicoli</name>
    <dbReference type="NCBI Taxonomy" id="52584"/>
    <lineage>
        <taxon>Bacteria</taxon>
        <taxon>Pseudomonadati</taxon>
        <taxon>Spirochaetota</taxon>
        <taxon>Spirochaetia</taxon>
        <taxon>Brachyspirales</taxon>
        <taxon>Brachyspiraceae</taxon>
        <taxon>Brachyspira</taxon>
    </lineage>
</organism>
<keyword evidence="1" id="KW-1133">Transmembrane helix</keyword>
<gene>
    <name evidence="2" type="ORF">EPJ72_00135</name>
</gene>
<evidence type="ECO:0000313" key="3">
    <source>
        <dbReference type="Proteomes" id="UP000323176"/>
    </source>
</evidence>
<dbReference type="OrthoDB" id="307830at2"/>
<dbReference type="EMBL" id="SAXY01000002">
    <property type="protein sequence ID" value="TXJ47513.1"/>
    <property type="molecule type" value="Genomic_DNA"/>
</dbReference>
<evidence type="ECO:0000313" key="2">
    <source>
        <dbReference type="EMBL" id="TXJ47513.1"/>
    </source>
</evidence>
<evidence type="ECO:0000256" key="1">
    <source>
        <dbReference type="SAM" id="Phobius"/>
    </source>
</evidence>
<name>A0A5C8FCM2_BRAPL</name>
<sequence>MNDLIAKVKKYFSSNFGKLSLIIMGISFIFTFIFSTLFRNRIDVSIIRAFISTVITGIILYTLAIVLKKFLSDVIESSGVFDNNVSDSSNVSNNTNDEIFNNNEEAKENIDVNSIDNIIGNNNSEPSIADPLDINKTDNNVADNDIMPSIDNINVDKNKKVDYHNMGDIGDIISSVTDNSNTEDVNDYFPLKKETADAASLEREVKEDPEKVAKAVRTMLSKEEKKESK</sequence>
<comment type="caution">
    <text evidence="2">The sequence shown here is derived from an EMBL/GenBank/DDBJ whole genome shotgun (WGS) entry which is preliminary data.</text>
</comment>
<dbReference type="Proteomes" id="UP000323176">
    <property type="component" value="Unassembled WGS sequence"/>
</dbReference>
<keyword evidence="1" id="KW-0472">Membrane</keyword>
<proteinExistence type="predicted"/>
<reference evidence="2 3" key="1">
    <citation type="journal article" date="1992" name="Lakartidningen">
        <title>[Penicillin V and not amoxicillin is the first choice preparation in acute otitis].</title>
        <authorList>
            <person name="Kamme C."/>
            <person name="Lundgren K."/>
            <person name="Prellner K."/>
        </authorList>
    </citation>
    <scope>NUCLEOTIDE SEQUENCE [LARGE SCALE GENOMIC DNA]</scope>
    <source>
        <strain evidence="2 3">PC5538III-hc</strain>
    </source>
</reference>
<keyword evidence="1" id="KW-0812">Transmembrane</keyword>